<dbReference type="PROSITE" id="PS50969">
    <property type="entry name" value="FCP1"/>
    <property type="match status" value="1"/>
</dbReference>
<dbReference type="STRING" id="2769.R7Q5L2"/>
<feature type="domain" description="FCP1 homology" evidence="2">
    <location>
        <begin position="152"/>
        <end position="311"/>
    </location>
</feature>
<evidence type="ECO:0000313" key="4">
    <source>
        <dbReference type="Proteomes" id="UP000012073"/>
    </source>
</evidence>
<dbReference type="EMBL" id="HG001579">
    <property type="protein sequence ID" value="CDF32755.1"/>
    <property type="molecule type" value="Genomic_DNA"/>
</dbReference>
<dbReference type="NCBIfam" id="TIGR02251">
    <property type="entry name" value="HIF-SF_euk"/>
    <property type="match status" value="1"/>
</dbReference>
<gene>
    <name evidence="3" type="ORF">CHC_T00001624001</name>
</gene>
<feature type="region of interest" description="Disordered" evidence="1">
    <location>
        <begin position="1"/>
        <end position="77"/>
    </location>
</feature>
<proteinExistence type="predicted"/>
<dbReference type="GO" id="GO:0016791">
    <property type="term" value="F:phosphatase activity"/>
    <property type="evidence" value="ECO:0007669"/>
    <property type="project" value="InterPro"/>
</dbReference>
<protein>
    <recommendedName>
        <fullName evidence="2">FCP1 homology domain-containing protein</fullName>
    </recommendedName>
</protein>
<dbReference type="FunFam" id="3.40.50.1000:FF:000093">
    <property type="entry name" value="NLI interacting factor-like phosphatase family protein"/>
    <property type="match status" value="1"/>
</dbReference>
<dbReference type="SMART" id="SM00577">
    <property type="entry name" value="CPDc"/>
    <property type="match status" value="1"/>
</dbReference>
<dbReference type="SUPFAM" id="SSF56784">
    <property type="entry name" value="HAD-like"/>
    <property type="match status" value="1"/>
</dbReference>
<dbReference type="InterPro" id="IPR050365">
    <property type="entry name" value="TIM50"/>
</dbReference>
<sequence length="322" mass="36272">MAAAPSPADVIHSVPQSPGANAPNLPSPEVARSRRFVFSPRSDFPKTPPAFRRLLPTSPHRRSSHGFFGGADRRPVSDIDDVRESDESSIPPFIPSPPKKKTWLERTCGCFGKTPTPEDETERISAEHAHWLRSLEPTYEPKSPLLPSLPPNTKDRICLVLDLDETLVHSSFDPFPSGSDFSVPLEMPGDKHTVYVKKRPFVDEFLATCSQSFEVVVFTASLALYANPVMDVLDPSRHVKLRLYREHCVLVGGCYVKDMRKLGRDLKRVFILDNSPLSYALQPENAIPISSWYDDENDRELEKTLSRLEQAKNLKDVRQISR</sequence>
<dbReference type="Pfam" id="PF03031">
    <property type="entry name" value="NIF"/>
    <property type="match status" value="1"/>
</dbReference>
<dbReference type="KEGG" id="ccp:CHC_T00001624001"/>
<dbReference type="OrthoDB" id="277011at2759"/>
<keyword evidence="4" id="KW-1185">Reference proteome</keyword>
<dbReference type="Proteomes" id="UP000012073">
    <property type="component" value="Unassembled WGS sequence"/>
</dbReference>
<dbReference type="GeneID" id="17320273"/>
<dbReference type="PhylomeDB" id="R7Q5L2"/>
<dbReference type="CDD" id="cd07521">
    <property type="entry name" value="HAD_FCP1-like"/>
    <property type="match status" value="1"/>
</dbReference>
<dbReference type="InterPro" id="IPR036412">
    <property type="entry name" value="HAD-like_sf"/>
</dbReference>
<dbReference type="Gene3D" id="3.40.50.1000">
    <property type="entry name" value="HAD superfamily/HAD-like"/>
    <property type="match status" value="1"/>
</dbReference>
<evidence type="ECO:0000313" key="3">
    <source>
        <dbReference type="EMBL" id="CDF32755.1"/>
    </source>
</evidence>
<dbReference type="InterPro" id="IPR011948">
    <property type="entry name" value="Dullard_phosphatase"/>
</dbReference>
<dbReference type="OMA" id="NTKDRIC"/>
<name>R7Q5L2_CHOCR</name>
<dbReference type="Gramene" id="CDF32755">
    <property type="protein sequence ID" value="CDF32755"/>
    <property type="gene ID" value="CHC_T00001624001"/>
</dbReference>
<dbReference type="InterPro" id="IPR004274">
    <property type="entry name" value="FCP1_dom"/>
</dbReference>
<dbReference type="InterPro" id="IPR023214">
    <property type="entry name" value="HAD_sf"/>
</dbReference>
<dbReference type="RefSeq" id="XP_005712556.1">
    <property type="nucleotide sequence ID" value="XM_005712499.1"/>
</dbReference>
<dbReference type="PANTHER" id="PTHR12210">
    <property type="entry name" value="DULLARD PROTEIN PHOSPHATASE"/>
    <property type="match status" value="1"/>
</dbReference>
<evidence type="ECO:0000259" key="2">
    <source>
        <dbReference type="PROSITE" id="PS50969"/>
    </source>
</evidence>
<dbReference type="AlphaFoldDB" id="R7Q5L2"/>
<accession>R7Q5L2</accession>
<evidence type="ECO:0000256" key="1">
    <source>
        <dbReference type="SAM" id="MobiDB-lite"/>
    </source>
</evidence>
<reference evidence="4" key="1">
    <citation type="journal article" date="2013" name="Proc. Natl. Acad. Sci. U.S.A.">
        <title>Genome structure and metabolic features in the red seaweed Chondrus crispus shed light on evolution of the Archaeplastida.</title>
        <authorList>
            <person name="Collen J."/>
            <person name="Porcel B."/>
            <person name="Carre W."/>
            <person name="Ball S.G."/>
            <person name="Chaparro C."/>
            <person name="Tonon T."/>
            <person name="Barbeyron T."/>
            <person name="Michel G."/>
            <person name="Noel B."/>
            <person name="Valentin K."/>
            <person name="Elias M."/>
            <person name="Artiguenave F."/>
            <person name="Arun A."/>
            <person name="Aury J.M."/>
            <person name="Barbosa-Neto J.F."/>
            <person name="Bothwell J.H."/>
            <person name="Bouget F.Y."/>
            <person name="Brillet L."/>
            <person name="Cabello-Hurtado F."/>
            <person name="Capella-Gutierrez S."/>
            <person name="Charrier B."/>
            <person name="Cladiere L."/>
            <person name="Cock J.M."/>
            <person name="Coelho S.M."/>
            <person name="Colleoni C."/>
            <person name="Czjzek M."/>
            <person name="Da Silva C."/>
            <person name="Delage L."/>
            <person name="Denoeud F."/>
            <person name="Deschamps P."/>
            <person name="Dittami S.M."/>
            <person name="Gabaldon T."/>
            <person name="Gachon C.M."/>
            <person name="Groisillier A."/>
            <person name="Herve C."/>
            <person name="Jabbari K."/>
            <person name="Katinka M."/>
            <person name="Kloareg B."/>
            <person name="Kowalczyk N."/>
            <person name="Labadie K."/>
            <person name="Leblanc C."/>
            <person name="Lopez P.J."/>
            <person name="McLachlan D.H."/>
            <person name="Meslet-Cladiere L."/>
            <person name="Moustafa A."/>
            <person name="Nehr Z."/>
            <person name="Nyvall Collen P."/>
            <person name="Panaud O."/>
            <person name="Partensky F."/>
            <person name="Poulain J."/>
            <person name="Rensing S.A."/>
            <person name="Rousvoal S."/>
            <person name="Samson G."/>
            <person name="Symeonidi A."/>
            <person name="Weissenbach J."/>
            <person name="Zambounis A."/>
            <person name="Wincker P."/>
            <person name="Boyen C."/>
        </authorList>
    </citation>
    <scope>NUCLEOTIDE SEQUENCE [LARGE SCALE GENOMIC DNA]</scope>
    <source>
        <strain evidence="4">cv. Stackhouse</strain>
    </source>
</reference>
<organism evidence="3 4">
    <name type="scientific">Chondrus crispus</name>
    <name type="common">Carrageen Irish moss</name>
    <name type="synonym">Polymorpha crispa</name>
    <dbReference type="NCBI Taxonomy" id="2769"/>
    <lineage>
        <taxon>Eukaryota</taxon>
        <taxon>Rhodophyta</taxon>
        <taxon>Florideophyceae</taxon>
        <taxon>Rhodymeniophycidae</taxon>
        <taxon>Gigartinales</taxon>
        <taxon>Gigartinaceae</taxon>
        <taxon>Chondrus</taxon>
    </lineage>
</organism>